<keyword evidence="2" id="KW-1185">Reference proteome</keyword>
<protein>
    <submittedName>
        <fullName evidence="1">Uncharacterized protein</fullName>
    </submittedName>
</protein>
<name>A0A5B7KHX1_PORTR</name>
<accession>A0A5B7KHX1</accession>
<evidence type="ECO:0000313" key="2">
    <source>
        <dbReference type="Proteomes" id="UP000324222"/>
    </source>
</evidence>
<dbReference type="Proteomes" id="UP000324222">
    <property type="component" value="Unassembled WGS sequence"/>
</dbReference>
<sequence>MNIFTPRFRLLVEGKGDVGRGVGGGVPFFLPSPLISPQPKSFPWPLSLEEEEEEVEVVVVVEEAVMVVVRAPSAPARQPPIGQGVVRLLGIGRGVCMRFQTLA</sequence>
<dbReference type="AlphaFoldDB" id="A0A5B7KHX1"/>
<evidence type="ECO:0000313" key="1">
    <source>
        <dbReference type="EMBL" id="MPD04858.1"/>
    </source>
</evidence>
<reference evidence="1 2" key="1">
    <citation type="submission" date="2019-05" db="EMBL/GenBank/DDBJ databases">
        <title>Another draft genome of Portunus trituberculatus and its Hox gene families provides insights of decapod evolution.</title>
        <authorList>
            <person name="Jeong J.-H."/>
            <person name="Song I."/>
            <person name="Kim S."/>
            <person name="Choi T."/>
            <person name="Kim D."/>
            <person name="Ryu S."/>
            <person name="Kim W."/>
        </authorList>
    </citation>
    <scope>NUCLEOTIDE SEQUENCE [LARGE SCALE GENOMIC DNA]</scope>
    <source>
        <tissue evidence="1">Muscle</tissue>
    </source>
</reference>
<organism evidence="1 2">
    <name type="scientific">Portunus trituberculatus</name>
    <name type="common">Swimming crab</name>
    <name type="synonym">Neptunus trituberculatus</name>
    <dbReference type="NCBI Taxonomy" id="210409"/>
    <lineage>
        <taxon>Eukaryota</taxon>
        <taxon>Metazoa</taxon>
        <taxon>Ecdysozoa</taxon>
        <taxon>Arthropoda</taxon>
        <taxon>Crustacea</taxon>
        <taxon>Multicrustacea</taxon>
        <taxon>Malacostraca</taxon>
        <taxon>Eumalacostraca</taxon>
        <taxon>Eucarida</taxon>
        <taxon>Decapoda</taxon>
        <taxon>Pleocyemata</taxon>
        <taxon>Brachyura</taxon>
        <taxon>Eubrachyura</taxon>
        <taxon>Portunoidea</taxon>
        <taxon>Portunidae</taxon>
        <taxon>Portuninae</taxon>
        <taxon>Portunus</taxon>
    </lineage>
</organism>
<dbReference type="EMBL" id="VSRR010143167">
    <property type="protein sequence ID" value="MPD04858.1"/>
    <property type="molecule type" value="Genomic_DNA"/>
</dbReference>
<proteinExistence type="predicted"/>
<comment type="caution">
    <text evidence="1">The sequence shown here is derived from an EMBL/GenBank/DDBJ whole genome shotgun (WGS) entry which is preliminary data.</text>
</comment>
<gene>
    <name evidence="1" type="ORF">E2C01_100569</name>
</gene>